<comment type="caution">
    <text evidence="1">The sequence shown here is derived from an EMBL/GenBank/DDBJ whole genome shotgun (WGS) entry which is preliminary data.</text>
</comment>
<proteinExistence type="predicted"/>
<reference evidence="1 2" key="1">
    <citation type="submission" date="2024-11" db="EMBL/GenBank/DDBJ databases">
        <title>A near-complete genome assembly of Cinchona calisaya.</title>
        <authorList>
            <person name="Lian D.C."/>
            <person name="Zhao X.W."/>
            <person name="Wei L."/>
        </authorList>
    </citation>
    <scope>NUCLEOTIDE SEQUENCE [LARGE SCALE GENOMIC DNA]</scope>
    <source>
        <tissue evidence="1">Nenye</tissue>
    </source>
</reference>
<feature type="non-terminal residue" evidence="1">
    <location>
        <position position="54"/>
    </location>
</feature>
<dbReference type="EMBL" id="JBJUIK010000002">
    <property type="protein sequence ID" value="KAL3534940.1"/>
    <property type="molecule type" value="Genomic_DNA"/>
</dbReference>
<name>A0ABD3AUP0_9GENT</name>
<evidence type="ECO:0000313" key="1">
    <source>
        <dbReference type="EMBL" id="KAL3534940.1"/>
    </source>
</evidence>
<accession>A0ABD3AUP0</accession>
<organism evidence="1 2">
    <name type="scientific">Cinchona calisaya</name>
    <dbReference type="NCBI Taxonomy" id="153742"/>
    <lineage>
        <taxon>Eukaryota</taxon>
        <taxon>Viridiplantae</taxon>
        <taxon>Streptophyta</taxon>
        <taxon>Embryophyta</taxon>
        <taxon>Tracheophyta</taxon>
        <taxon>Spermatophyta</taxon>
        <taxon>Magnoliopsida</taxon>
        <taxon>eudicotyledons</taxon>
        <taxon>Gunneridae</taxon>
        <taxon>Pentapetalae</taxon>
        <taxon>asterids</taxon>
        <taxon>lamiids</taxon>
        <taxon>Gentianales</taxon>
        <taxon>Rubiaceae</taxon>
        <taxon>Cinchonoideae</taxon>
        <taxon>Cinchoneae</taxon>
        <taxon>Cinchona</taxon>
    </lineage>
</organism>
<evidence type="ECO:0000313" key="2">
    <source>
        <dbReference type="Proteomes" id="UP001630127"/>
    </source>
</evidence>
<keyword evidence="2" id="KW-1185">Reference proteome</keyword>
<evidence type="ECO:0008006" key="3">
    <source>
        <dbReference type="Google" id="ProtNLM"/>
    </source>
</evidence>
<dbReference type="Proteomes" id="UP001630127">
    <property type="component" value="Unassembled WGS sequence"/>
</dbReference>
<gene>
    <name evidence="1" type="ORF">ACH5RR_003401</name>
</gene>
<sequence length="54" mass="6491">MDMERVLNTGPWLFDNLLLVVKQCEVGIEESKEKFHRLGMWVQLWNIPIHLINR</sequence>
<protein>
    <recommendedName>
        <fullName evidence="3">DUF4283 domain-containing protein</fullName>
    </recommendedName>
</protein>
<dbReference type="AlphaFoldDB" id="A0ABD3AUP0"/>